<dbReference type="SMART" id="SM00382">
    <property type="entry name" value="AAA"/>
    <property type="match status" value="2"/>
</dbReference>
<keyword evidence="3" id="KW-0067">ATP-binding</keyword>
<dbReference type="InterPro" id="IPR017871">
    <property type="entry name" value="ABC_transporter-like_CS"/>
</dbReference>
<gene>
    <name evidence="6" type="primary">yheS_2</name>
    <name evidence="6" type="ORF">SAMEA4412692_01640</name>
</gene>
<dbReference type="AlphaFoldDB" id="A0A239SX77"/>
<keyword evidence="7" id="KW-1185">Reference proteome</keyword>
<feature type="compositionally biased region" description="Basic and acidic residues" evidence="4">
    <location>
        <begin position="240"/>
        <end position="250"/>
    </location>
</feature>
<dbReference type="RefSeq" id="WP_018373378.1">
    <property type="nucleotide sequence ID" value="NZ_LT906439.1"/>
</dbReference>
<evidence type="ECO:0000259" key="5">
    <source>
        <dbReference type="PROSITE" id="PS50893"/>
    </source>
</evidence>
<dbReference type="PANTHER" id="PTHR19211:SF14">
    <property type="entry name" value="ATP-BINDING CASSETTE SUB-FAMILY F MEMBER 1"/>
    <property type="match status" value="1"/>
</dbReference>
<dbReference type="InterPro" id="IPR003593">
    <property type="entry name" value="AAA+_ATPase"/>
</dbReference>
<evidence type="ECO:0000256" key="2">
    <source>
        <dbReference type="ARBA" id="ARBA00022741"/>
    </source>
</evidence>
<sequence>MTQTIIQTQDLTITHLKDLKDLVKDLTVTINRGDKVALIGEEGNGKTTLLKAFMTPEDINSYASCSGTVSRHFSSFAYLPQSLPKSERQLTLNAYIFGDNETFLDYTKLYRFAAELDFDSDRFATDQLLGSLSGGEMLKVQLIKKLASEAEVIFLDEPSNDLDLQTLLWLETFIQESNQTIIFVSHDEALLSQTANKLIHLERIKKRAEARSQVQNLDYENYKDQRDQSYHRDMKRAKKERTEHEASLAENRRQKQILEHQLRTTKNDFLGRLLAKKMKNILSHEKRYQREAQELTEIPIKEEAINLHFDGIAPLPASKTVVRLENFELTIDDKNLSQGISLTVKGQDKIGIIGRNGIGKSTLLKTIFNQLKRKPDLKIAYMPQDYDSLLDVSQTPLHFLNPSGELSQETRILSHLALLNFTREEARHPIAQLSGGQRAKLLLLNLVLAQPQVLLLDEPSRNISPTSQPELRQLFAQFPGAILAVSHDRLFLREVCDRYYEIRKDGLIDVDSLD</sequence>
<dbReference type="PANTHER" id="PTHR19211">
    <property type="entry name" value="ATP-BINDING TRANSPORT PROTEIN-RELATED"/>
    <property type="match status" value="1"/>
</dbReference>
<dbReference type="InterPro" id="IPR050611">
    <property type="entry name" value="ABCF"/>
</dbReference>
<feature type="domain" description="ABC transporter" evidence="5">
    <location>
        <begin position="6"/>
        <end position="228"/>
    </location>
</feature>
<dbReference type="EMBL" id="LT906439">
    <property type="protein sequence ID" value="SNU89839.1"/>
    <property type="molecule type" value="Genomic_DNA"/>
</dbReference>
<dbReference type="Gene3D" id="3.40.50.300">
    <property type="entry name" value="P-loop containing nucleotide triphosphate hydrolases"/>
    <property type="match status" value="2"/>
</dbReference>
<keyword evidence="2" id="KW-0547">Nucleotide-binding</keyword>
<dbReference type="PROSITE" id="PS50893">
    <property type="entry name" value="ABC_TRANSPORTER_2"/>
    <property type="match status" value="2"/>
</dbReference>
<name>A0A239SX77_9STRE</name>
<dbReference type="Proteomes" id="UP000215185">
    <property type="component" value="Chromosome 1"/>
</dbReference>
<evidence type="ECO:0000256" key="4">
    <source>
        <dbReference type="SAM" id="MobiDB-lite"/>
    </source>
</evidence>
<dbReference type="STRING" id="1123308.GCA_000380085_00810"/>
<evidence type="ECO:0000256" key="1">
    <source>
        <dbReference type="ARBA" id="ARBA00022737"/>
    </source>
</evidence>
<dbReference type="KEGG" id="smen:SAMEA4412692_1640"/>
<reference evidence="6 7" key="1">
    <citation type="submission" date="2017-06" db="EMBL/GenBank/DDBJ databases">
        <authorList>
            <consortium name="Pathogen Informatics"/>
        </authorList>
    </citation>
    <scope>NUCLEOTIDE SEQUENCE [LARGE SCALE GENOMIC DNA]</scope>
    <source>
        <strain evidence="6 7">NCTC13788</strain>
    </source>
</reference>
<dbReference type="Pfam" id="PF00005">
    <property type="entry name" value="ABC_tran"/>
    <property type="match status" value="2"/>
</dbReference>
<feature type="domain" description="ABC transporter" evidence="5">
    <location>
        <begin position="322"/>
        <end position="514"/>
    </location>
</feature>
<keyword evidence="1" id="KW-0677">Repeat</keyword>
<evidence type="ECO:0000256" key="3">
    <source>
        <dbReference type="ARBA" id="ARBA00022840"/>
    </source>
</evidence>
<accession>A0A239SX77</accession>
<feature type="region of interest" description="Disordered" evidence="4">
    <location>
        <begin position="225"/>
        <end position="250"/>
    </location>
</feature>
<dbReference type="eggNOG" id="COG0488">
    <property type="taxonomic scope" value="Bacteria"/>
</dbReference>
<evidence type="ECO:0000313" key="6">
    <source>
        <dbReference type="EMBL" id="SNU89839.1"/>
    </source>
</evidence>
<protein>
    <submittedName>
        <fullName evidence="6">ABC transporter ATPase</fullName>
    </submittedName>
</protein>
<organism evidence="6 7">
    <name type="scientific">Streptococcus merionis</name>
    <dbReference type="NCBI Taxonomy" id="400065"/>
    <lineage>
        <taxon>Bacteria</taxon>
        <taxon>Bacillati</taxon>
        <taxon>Bacillota</taxon>
        <taxon>Bacilli</taxon>
        <taxon>Lactobacillales</taxon>
        <taxon>Streptococcaceae</taxon>
        <taxon>Streptococcus</taxon>
    </lineage>
</organism>
<dbReference type="InterPro" id="IPR003439">
    <property type="entry name" value="ABC_transporter-like_ATP-bd"/>
</dbReference>
<evidence type="ECO:0000313" key="7">
    <source>
        <dbReference type="Proteomes" id="UP000215185"/>
    </source>
</evidence>
<dbReference type="GO" id="GO:0016887">
    <property type="term" value="F:ATP hydrolysis activity"/>
    <property type="evidence" value="ECO:0007669"/>
    <property type="project" value="InterPro"/>
</dbReference>
<proteinExistence type="predicted"/>
<dbReference type="InterPro" id="IPR027417">
    <property type="entry name" value="P-loop_NTPase"/>
</dbReference>
<dbReference type="SUPFAM" id="SSF52540">
    <property type="entry name" value="P-loop containing nucleoside triphosphate hydrolases"/>
    <property type="match status" value="2"/>
</dbReference>
<dbReference type="PROSITE" id="PS00211">
    <property type="entry name" value="ABC_TRANSPORTER_1"/>
    <property type="match status" value="1"/>
</dbReference>
<dbReference type="GO" id="GO:0005524">
    <property type="term" value="F:ATP binding"/>
    <property type="evidence" value="ECO:0007669"/>
    <property type="project" value="UniProtKB-KW"/>
</dbReference>